<dbReference type="Pfam" id="PF14023">
    <property type="entry name" value="Bestrophin-like"/>
    <property type="match status" value="1"/>
</dbReference>
<accession>A0ABP9S628</accession>
<dbReference type="RefSeq" id="WP_345633114.1">
    <property type="nucleotide sequence ID" value="NZ_BAABJQ010000015.1"/>
</dbReference>
<gene>
    <name evidence="2" type="ORF">GCM10023322_48410</name>
</gene>
<reference evidence="3" key="1">
    <citation type="journal article" date="2019" name="Int. J. Syst. Evol. Microbiol.">
        <title>The Global Catalogue of Microorganisms (GCM) 10K type strain sequencing project: providing services to taxonomists for standard genome sequencing and annotation.</title>
        <authorList>
            <consortium name="The Broad Institute Genomics Platform"/>
            <consortium name="The Broad Institute Genome Sequencing Center for Infectious Disease"/>
            <person name="Wu L."/>
            <person name="Ma J."/>
        </authorList>
    </citation>
    <scope>NUCLEOTIDE SEQUENCE [LARGE SCALE GENOMIC DNA]</scope>
    <source>
        <strain evidence="3">JCM 18304</strain>
    </source>
</reference>
<comment type="caution">
    <text evidence="2">The sequence shown here is derived from an EMBL/GenBank/DDBJ whole genome shotgun (WGS) entry which is preliminary data.</text>
</comment>
<evidence type="ECO:0000256" key="1">
    <source>
        <dbReference type="SAM" id="Phobius"/>
    </source>
</evidence>
<dbReference type="EMBL" id="BAABJQ010000015">
    <property type="protein sequence ID" value="GAA5191318.1"/>
    <property type="molecule type" value="Genomic_DNA"/>
</dbReference>
<name>A0ABP9S628_9ACTN</name>
<feature type="transmembrane region" description="Helical" evidence="1">
    <location>
        <begin position="42"/>
        <end position="64"/>
    </location>
</feature>
<dbReference type="InterPro" id="IPR025333">
    <property type="entry name" value="DUF4239"/>
</dbReference>
<feature type="transmembrane region" description="Helical" evidence="1">
    <location>
        <begin position="181"/>
        <end position="203"/>
    </location>
</feature>
<keyword evidence="3" id="KW-1185">Reference proteome</keyword>
<keyword evidence="1" id="KW-1133">Transmembrane helix</keyword>
<protein>
    <recommendedName>
        <fullName evidence="4">DUF4239 domain-containing protein</fullName>
    </recommendedName>
</protein>
<evidence type="ECO:0000313" key="2">
    <source>
        <dbReference type="EMBL" id="GAA5191318.1"/>
    </source>
</evidence>
<dbReference type="Proteomes" id="UP001501570">
    <property type="component" value="Unassembled WGS sequence"/>
</dbReference>
<keyword evidence="1" id="KW-0472">Membrane</keyword>
<sequence>MLTLLAGAGVMAGAAALSTGGFLLVSRYVPQRWLIADADAAGAIYASIGMVYAILIAIAAIAVWEPHDDAGQSTRQEAGDLSEAYLSAGQLDPASAHRIRSLIIGYGESVVRQEWPVLRARHRGDPATEAQFDQLRVAAVAVRPEGDQQAQAYQDLLDRLRDAGDARRVRLAAADSSMPSLLWPALVMGSAVTIAFLYLFGLARTFPNGLMMATAAAMMALSLFVIYQVEFPFSRALSIGPGPIEAAVAALTGPS</sequence>
<proteinExistence type="predicted"/>
<organism evidence="2 3">
    <name type="scientific">Rugosimonospora acidiphila</name>
    <dbReference type="NCBI Taxonomy" id="556531"/>
    <lineage>
        <taxon>Bacteria</taxon>
        <taxon>Bacillati</taxon>
        <taxon>Actinomycetota</taxon>
        <taxon>Actinomycetes</taxon>
        <taxon>Micromonosporales</taxon>
        <taxon>Micromonosporaceae</taxon>
        <taxon>Rugosimonospora</taxon>
    </lineage>
</organism>
<evidence type="ECO:0000313" key="3">
    <source>
        <dbReference type="Proteomes" id="UP001501570"/>
    </source>
</evidence>
<feature type="transmembrane region" description="Helical" evidence="1">
    <location>
        <begin position="209"/>
        <end position="227"/>
    </location>
</feature>
<keyword evidence="1" id="KW-0812">Transmembrane</keyword>
<evidence type="ECO:0008006" key="4">
    <source>
        <dbReference type="Google" id="ProtNLM"/>
    </source>
</evidence>